<feature type="non-terminal residue" evidence="2">
    <location>
        <position position="63"/>
    </location>
</feature>
<protein>
    <submittedName>
        <fullName evidence="2">Uncharacterized protein</fullName>
    </submittedName>
</protein>
<sequence length="63" mass="7181">MAAAPRICNTRHLVFPIVLCHSWNADGAITTVIIGLITLYTSRVLWVYCMRFSYTRDICDVAF</sequence>
<proteinExistence type="predicted"/>
<comment type="caution">
    <text evidence="2">The sequence shown here is derived from an EMBL/GenBank/DDBJ whole genome shotgun (WGS) entry which is preliminary data.</text>
</comment>
<dbReference type="Proteomes" id="UP000886523">
    <property type="component" value="Unassembled WGS sequence"/>
</dbReference>
<evidence type="ECO:0000313" key="2">
    <source>
        <dbReference type="EMBL" id="KAF9510104.1"/>
    </source>
</evidence>
<keyword evidence="1" id="KW-1133">Transmembrane helix</keyword>
<accession>A0A9P6AR29</accession>
<evidence type="ECO:0000256" key="1">
    <source>
        <dbReference type="SAM" id="Phobius"/>
    </source>
</evidence>
<evidence type="ECO:0000313" key="3">
    <source>
        <dbReference type="Proteomes" id="UP000886523"/>
    </source>
</evidence>
<dbReference type="AlphaFoldDB" id="A0A9P6AR29"/>
<keyword evidence="1" id="KW-0472">Membrane</keyword>
<name>A0A9P6AR29_9AGAM</name>
<reference evidence="2" key="1">
    <citation type="journal article" date="2020" name="Nat. Commun.">
        <title>Large-scale genome sequencing of mycorrhizal fungi provides insights into the early evolution of symbiotic traits.</title>
        <authorList>
            <person name="Miyauchi S."/>
            <person name="Kiss E."/>
            <person name="Kuo A."/>
            <person name="Drula E."/>
            <person name="Kohler A."/>
            <person name="Sanchez-Garcia M."/>
            <person name="Morin E."/>
            <person name="Andreopoulos B."/>
            <person name="Barry K.W."/>
            <person name="Bonito G."/>
            <person name="Buee M."/>
            <person name="Carver A."/>
            <person name="Chen C."/>
            <person name="Cichocki N."/>
            <person name="Clum A."/>
            <person name="Culley D."/>
            <person name="Crous P.W."/>
            <person name="Fauchery L."/>
            <person name="Girlanda M."/>
            <person name="Hayes R.D."/>
            <person name="Keri Z."/>
            <person name="LaButti K."/>
            <person name="Lipzen A."/>
            <person name="Lombard V."/>
            <person name="Magnuson J."/>
            <person name="Maillard F."/>
            <person name="Murat C."/>
            <person name="Nolan M."/>
            <person name="Ohm R.A."/>
            <person name="Pangilinan J."/>
            <person name="Pereira M.F."/>
            <person name="Perotto S."/>
            <person name="Peter M."/>
            <person name="Pfister S."/>
            <person name="Riley R."/>
            <person name="Sitrit Y."/>
            <person name="Stielow J.B."/>
            <person name="Szollosi G."/>
            <person name="Zifcakova L."/>
            <person name="Stursova M."/>
            <person name="Spatafora J.W."/>
            <person name="Tedersoo L."/>
            <person name="Vaario L.M."/>
            <person name="Yamada A."/>
            <person name="Yan M."/>
            <person name="Wang P."/>
            <person name="Xu J."/>
            <person name="Bruns T."/>
            <person name="Baldrian P."/>
            <person name="Vilgalys R."/>
            <person name="Dunand C."/>
            <person name="Henrissat B."/>
            <person name="Grigoriev I.V."/>
            <person name="Hibbett D."/>
            <person name="Nagy L.G."/>
            <person name="Martin F.M."/>
        </authorList>
    </citation>
    <scope>NUCLEOTIDE SEQUENCE</scope>
    <source>
        <strain evidence="2">UP504</strain>
    </source>
</reference>
<dbReference type="EMBL" id="MU129023">
    <property type="protein sequence ID" value="KAF9510104.1"/>
    <property type="molecule type" value="Genomic_DNA"/>
</dbReference>
<feature type="transmembrane region" description="Helical" evidence="1">
    <location>
        <begin position="28"/>
        <end position="48"/>
    </location>
</feature>
<keyword evidence="1" id="KW-0812">Transmembrane</keyword>
<gene>
    <name evidence="2" type="ORF">BS47DRAFT_1348402</name>
</gene>
<organism evidence="2 3">
    <name type="scientific">Hydnum rufescens UP504</name>
    <dbReference type="NCBI Taxonomy" id="1448309"/>
    <lineage>
        <taxon>Eukaryota</taxon>
        <taxon>Fungi</taxon>
        <taxon>Dikarya</taxon>
        <taxon>Basidiomycota</taxon>
        <taxon>Agaricomycotina</taxon>
        <taxon>Agaricomycetes</taxon>
        <taxon>Cantharellales</taxon>
        <taxon>Hydnaceae</taxon>
        <taxon>Hydnum</taxon>
    </lineage>
</organism>
<dbReference type="OrthoDB" id="3034338at2759"/>
<keyword evidence="3" id="KW-1185">Reference proteome</keyword>